<evidence type="ECO:0000256" key="5">
    <source>
        <dbReference type="ARBA" id="ARBA00022448"/>
    </source>
</evidence>
<evidence type="ECO:0000256" key="13">
    <source>
        <dbReference type="ARBA" id="ARBA00022989"/>
    </source>
</evidence>
<keyword evidence="13 19" id="KW-1133">Transmembrane helix</keyword>
<comment type="subunit">
    <text evidence="3">Component of the cytochrome c oxidase (complex IV, CIV), a multisubunit enzyme composed of a catalytic core of 3 subunits and several supernumerary subunits. The complex exists as a monomer or a dimer and forms supercomplexes (SCs) in the inner mitochondrial membrane with ubiquinol-cytochrome c oxidoreductase (cytochrome b-c1 complex, complex III, CIII).</text>
</comment>
<dbReference type="InterPro" id="IPR001505">
    <property type="entry name" value="Copper_CuA"/>
</dbReference>
<protein>
    <recommendedName>
        <fullName evidence="4 18">Cytochrome c oxidase subunit 2</fullName>
    </recommendedName>
</protein>
<evidence type="ECO:0000256" key="6">
    <source>
        <dbReference type="ARBA" id="ARBA00022660"/>
    </source>
</evidence>
<evidence type="ECO:0000256" key="4">
    <source>
        <dbReference type="ARBA" id="ARBA00015946"/>
    </source>
</evidence>
<dbReference type="Gene3D" id="1.10.287.90">
    <property type="match status" value="1"/>
</dbReference>
<evidence type="ECO:0000256" key="12">
    <source>
        <dbReference type="ARBA" id="ARBA00022982"/>
    </source>
</evidence>
<dbReference type="PROSITE" id="PS50857">
    <property type="entry name" value="COX2_CUA"/>
    <property type="match status" value="1"/>
</dbReference>
<proteinExistence type="inferred from homology"/>
<organism evidence="22">
    <name type="scientific">Ecnomus sp. XG-2021</name>
    <dbReference type="NCBI Taxonomy" id="2996734"/>
    <lineage>
        <taxon>Eukaryota</taxon>
        <taxon>Metazoa</taxon>
        <taxon>Ecdysozoa</taxon>
        <taxon>Arthropoda</taxon>
        <taxon>Hexapoda</taxon>
        <taxon>Insecta</taxon>
        <taxon>Pterygota</taxon>
        <taxon>Neoptera</taxon>
        <taxon>Endopterygota</taxon>
        <taxon>Trichoptera</taxon>
        <taxon>Annulipalpia</taxon>
        <taxon>Psychomyioidea</taxon>
        <taxon>Ecnomidae</taxon>
        <taxon>Ecnomus</taxon>
    </lineage>
</organism>
<keyword evidence="16 18" id="KW-0472">Membrane</keyword>
<dbReference type="PANTHER" id="PTHR22888">
    <property type="entry name" value="CYTOCHROME C OXIDASE, SUBUNIT II"/>
    <property type="match status" value="1"/>
</dbReference>
<dbReference type="PROSITE" id="PS50999">
    <property type="entry name" value="COX2_TM"/>
    <property type="match status" value="1"/>
</dbReference>
<keyword evidence="9 18" id="KW-0999">Mitochondrion inner membrane</keyword>
<keyword evidence="10" id="KW-0460">Magnesium</keyword>
<dbReference type="FunFam" id="2.60.40.420:FF:000001">
    <property type="entry name" value="Cytochrome c oxidase subunit 2"/>
    <property type="match status" value="1"/>
</dbReference>
<gene>
    <name evidence="22" type="primary">COX2</name>
</gene>
<dbReference type="InterPro" id="IPR036257">
    <property type="entry name" value="Cyt_c_oxidase_su2_TM_sf"/>
</dbReference>
<dbReference type="GO" id="GO:0005507">
    <property type="term" value="F:copper ion binding"/>
    <property type="evidence" value="ECO:0007669"/>
    <property type="project" value="InterPro"/>
</dbReference>
<keyword evidence="5 18" id="KW-0813">Transport</keyword>
<dbReference type="CDD" id="cd13912">
    <property type="entry name" value="CcO_II_C"/>
    <property type="match status" value="1"/>
</dbReference>
<dbReference type="Pfam" id="PF00116">
    <property type="entry name" value="COX2"/>
    <property type="match status" value="1"/>
</dbReference>
<dbReference type="PRINTS" id="PR01166">
    <property type="entry name" value="CYCOXIDASEII"/>
</dbReference>
<evidence type="ECO:0000256" key="16">
    <source>
        <dbReference type="ARBA" id="ARBA00023136"/>
    </source>
</evidence>
<dbReference type="SUPFAM" id="SSF49503">
    <property type="entry name" value="Cupredoxins"/>
    <property type="match status" value="1"/>
</dbReference>
<evidence type="ECO:0000259" key="20">
    <source>
        <dbReference type="PROSITE" id="PS50857"/>
    </source>
</evidence>
<comment type="subcellular location">
    <subcellularLocation>
        <location evidence="1 18">Mitochondrion inner membrane</location>
        <topology evidence="1 18">Multi-pass membrane protein</topology>
    </subcellularLocation>
</comment>
<evidence type="ECO:0000256" key="9">
    <source>
        <dbReference type="ARBA" id="ARBA00022792"/>
    </source>
</evidence>
<feature type="transmembrane region" description="Helical" evidence="19">
    <location>
        <begin position="63"/>
        <end position="85"/>
    </location>
</feature>
<evidence type="ECO:0000256" key="2">
    <source>
        <dbReference type="ARBA" id="ARBA00007866"/>
    </source>
</evidence>
<dbReference type="Pfam" id="PF02790">
    <property type="entry name" value="COX2_TM"/>
    <property type="match status" value="1"/>
</dbReference>
<dbReference type="AlphaFoldDB" id="A0A9E8LQ19"/>
<feature type="domain" description="Cytochrome oxidase subunit II transmembrane region profile" evidence="21">
    <location>
        <begin position="1"/>
        <end position="91"/>
    </location>
</feature>
<feature type="transmembrane region" description="Helical" evidence="19">
    <location>
        <begin position="20"/>
        <end position="43"/>
    </location>
</feature>
<dbReference type="SUPFAM" id="SSF81464">
    <property type="entry name" value="Cytochrome c oxidase subunit II-like, transmembrane region"/>
    <property type="match status" value="1"/>
</dbReference>
<dbReference type="GO" id="GO:0004129">
    <property type="term" value="F:cytochrome-c oxidase activity"/>
    <property type="evidence" value="ECO:0007669"/>
    <property type="project" value="UniProtKB-EC"/>
</dbReference>
<dbReference type="InterPro" id="IPR008972">
    <property type="entry name" value="Cupredoxin"/>
</dbReference>
<dbReference type="EMBL" id="OL678013">
    <property type="protein sequence ID" value="UZZ43911.1"/>
    <property type="molecule type" value="Genomic_DNA"/>
</dbReference>
<dbReference type="GO" id="GO:0005743">
    <property type="term" value="C:mitochondrial inner membrane"/>
    <property type="evidence" value="ECO:0007669"/>
    <property type="project" value="UniProtKB-SubCell"/>
</dbReference>
<dbReference type="GO" id="GO:0042773">
    <property type="term" value="P:ATP synthesis coupled electron transport"/>
    <property type="evidence" value="ECO:0007669"/>
    <property type="project" value="TreeGrafter"/>
</dbReference>
<dbReference type="PANTHER" id="PTHR22888:SF9">
    <property type="entry name" value="CYTOCHROME C OXIDASE SUBUNIT 2"/>
    <property type="match status" value="1"/>
</dbReference>
<keyword evidence="6 18" id="KW-0679">Respiratory chain</keyword>
<evidence type="ECO:0000313" key="22">
    <source>
        <dbReference type="EMBL" id="UZZ43911.1"/>
    </source>
</evidence>
<evidence type="ECO:0000256" key="7">
    <source>
        <dbReference type="ARBA" id="ARBA00022692"/>
    </source>
</evidence>
<comment type="cofactor">
    <cofactor evidence="18">
        <name>Cu cation</name>
        <dbReference type="ChEBI" id="CHEBI:23378"/>
    </cofactor>
    <text evidence="18">Binds a copper A center.</text>
</comment>
<evidence type="ECO:0000256" key="1">
    <source>
        <dbReference type="ARBA" id="ARBA00004448"/>
    </source>
</evidence>
<reference evidence="22" key="1">
    <citation type="submission" date="2021-11" db="EMBL/GenBank/DDBJ databases">
        <authorList>
            <person name="Ge X.-Y."/>
            <person name="Peng L."/>
            <person name="Sun C.-H."/>
            <person name="Wang B.-X."/>
        </authorList>
    </citation>
    <scope>NUCLEOTIDE SEQUENCE</scope>
</reference>
<evidence type="ECO:0000259" key="21">
    <source>
        <dbReference type="PROSITE" id="PS50999"/>
    </source>
</evidence>
<keyword evidence="11" id="KW-1278">Translocase</keyword>
<sequence length="223" mass="26412">MPTWSNIYFQNSASPLMEQMILFHDNIMFIMMMILILVFIMMINILMNKFNNLKMNENQKIEIIWTMIPMFILIYIAIPSLHLLYLSDETMKPSITIKIIGNQWYWSYEYSDFKNMSFDSYMINKNSMNNFRIMDVDNRTIIPMKIYIRSLISSSDVIHAWTIPTLAIKVDALPSRINQSLFYVNRPGLFFGQCSEICGVNHSFMPICIESIKNINFIKWMMN</sequence>
<dbReference type="InterPro" id="IPR011759">
    <property type="entry name" value="Cyt_c_oxidase_su2_TM_dom"/>
</dbReference>
<evidence type="ECO:0000256" key="10">
    <source>
        <dbReference type="ARBA" id="ARBA00022842"/>
    </source>
</evidence>
<evidence type="ECO:0000256" key="11">
    <source>
        <dbReference type="ARBA" id="ARBA00022967"/>
    </source>
</evidence>
<dbReference type="InterPro" id="IPR034210">
    <property type="entry name" value="CcO_II_C"/>
</dbReference>
<accession>A0A9E8LQ19</accession>
<evidence type="ECO:0000256" key="18">
    <source>
        <dbReference type="RuleBase" id="RU000457"/>
    </source>
</evidence>
<comment type="function">
    <text evidence="18">Component of the cytochrome c oxidase, the last enzyme in the mitochondrial electron transport chain which drives oxidative phosphorylation. The respiratory chain contains 3 multisubunit complexes succinate dehydrogenase (complex II, CII), ubiquinol-cytochrome c oxidoreductase (cytochrome b-c1 complex, complex III, CIII) and cytochrome c oxidase (complex IV, CIV), that cooperate to transfer electrons derived from NADH and succinate to molecular oxygen, creating an electrochemical gradient over the inner membrane that drives transmembrane transport and the ATP synthase. Cytochrome c oxidase is the component of the respiratory chain that catalyzes the reduction of oxygen to water. Electrons originating from reduced cytochrome c in the intermembrane space (IMS) are transferred via the dinuclear copper A center (CU(A)) of subunit 2 and heme A of subunit 1 to the active site in subunit 1, a binuclear center (BNC) formed by heme A3 and copper B (CU(B)). The BNC reduces molecular oxygen to 2 water molecules using 4 electrons from cytochrome c in the IMS and 4 protons from the mitochondrial matrix.</text>
</comment>
<keyword evidence="7 18" id="KW-0812">Transmembrane</keyword>
<dbReference type="Gene3D" id="2.60.40.420">
    <property type="entry name" value="Cupredoxins - blue copper proteins"/>
    <property type="match status" value="1"/>
</dbReference>
<geneLocation type="mitochondrion" evidence="22"/>
<feature type="domain" description="Cytochrome oxidase subunit II copper A binding" evidence="20">
    <location>
        <begin position="92"/>
        <end position="223"/>
    </location>
</feature>
<comment type="similarity">
    <text evidence="2 18">Belongs to the cytochrome c oxidase subunit 2 family.</text>
</comment>
<keyword evidence="15 18" id="KW-0496">Mitochondrion</keyword>
<evidence type="ECO:0000256" key="19">
    <source>
        <dbReference type="SAM" id="Phobius"/>
    </source>
</evidence>
<keyword evidence="12 18" id="KW-0249">Electron transport</keyword>
<comment type="catalytic activity">
    <reaction evidence="17">
        <text>4 Fe(II)-[cytochrome c] + O2 + 8 H(+)(in) = 4 Fe(III)-[cytochrome c] + 2 H2O + 4 H(+)(out)</text>
        <dbReference type="Rhea" id="RHEA:11436"/>
        <dbReference type="Rhea" id="RHEA-COMP:10350"/>
        <dbReference type="Rhea" id="RHEA-COMP:14399"/>
        <dbReference type="ChEBI" id="CHEBI:15377"/>
        <dbReference type="ChEBI" id="CHEBI:15378"/>
        <dbReference type="ChEBI" id="CHEBI:15379"/>
        <dbReference type="ChEBI" id="CHEBI:29033"/>
        <dbReference type="ChEBI" id="CHEBI:29034"/>
        <dbReference type="EC" id="7.1.1.9"/>
    </reaction>
    <physiologicalReaction direction="left-to-right" evidence="17">
        <dbReference type="Rhea" id="RHEA:11437"/>
    </physiologicalReaction>
</comment>
<evidence type="ECO:0000256" key="3">
    <source>
        <dbReference type="ARBA" id="ARBA00011164"/>
    </source>
</evidence>
<evidence type="ECO:0000256" key="14">
    <source>
        <dbReference type="ARBA" id="ARBA00023008"/>
    </source>
</evidence>
<evidence type="ECO:0000256" key="17">
    <source>
        <dbReference type="ARBA" id="ARBA00049512"/>
    </source>
</evidence>
<evidence type="ECO:0000256" key="8">
    <source>
        <dbReference type="ARBA" id="ARBA00022723"/>
    </source>
</evidence>
<dbReference type="PROSITE" id="PS00078">
    <property type="entry name" value="COX2"/>
    <property type="match status" value="1"/>
</dbReference>
<keyword evidence="8 18" id="KW-0479">Metal-binding</keyword>
<reference evidence="22" key="2">
    <citation type="journal article" date="2022" name="Syst. Entomol.">
        <title>Massive gene rearrangements of mitochondrial genomes and implications for the phylogeny of Trichoptera (Insecta).</title>
        <authorList>
            <person name="Ge X."/>
            <person name="Peng L."/>
            <person name="Vogler A.P."/>
            <person name="Morse J.C."/>
            <person name="Yang L."/>
            <person name="Sun C."/>
            <person name="Wang B."/>
        </authorList>
    </citation>
    <scope>NUCLEOTIDE SEQUENCE</scope>
</reference>
<name>A0A9E8LQ19_9NEOP</name>
<dbReference type="InterPro" id="IPR002429">
    <property type="entry name" value="CcO_II-like_C"/>
</dbReference>
<keyword evidence="14 18" id="KW-0186">Copper</keyword>
<dbReference type="InterPro" id="IPR045187">
    <property type="entry name" value="CcO_II"/>
</dbReference>
<evidence type="ECO:0000256" key="15">
    <source>
        <dbReference type="ARBA" id="ARBA00023128"/>
    </source>
</evidence>